<evidence type="ECO:0000256" key="3">
    <source>
        <dbReference type="SAM" id="MobiDB-lite"/>
    </source>
</evidence>
<protein>
    <submittedName>
        <fullName evidence="7">Uncharacterized protein</fullName>
    </submittedName>
</protein>
<dbReference type="Gene3D" id="1.25.10.10">
    <property type="entry name" value="Leucine-rich Repeat Variant"/>
    <property type="match status" value="1"/>
</dbReference>
<dbReference type="InterPro" id="IPR011989">
    <property type="entry name" value="ARM-like"/>
</dbReference>
<dbReference type="PANTHER" id="PTHR14387">
    <property type="entry name" value="THADA/DEATH RECEPTOR INTERACTING PROTEIN"/>
    <property type="match status" value="1"/>
</dbReference>
<dbReference type="Pfam" id="PF26523">
    <property type="entry name" value="Trm732_C"/>
    <property type="match status" value="1"/>
</dbReference>
<gene>
    <name evidence="7" type="ORF">E0L32_008231</name>
</gene>
<dbReference type="InterPro" id="IPR056843">
    <property type="entry name" value="THADA-like_TPR"/>
</dbReference>
<proteinExistence type="inferred from homology"/>
<keyword evidence="2" id="KW-0819">tRNA processing</keyword>
<dbReference type="SUPFAM" id="SSF48371">
    <property type="entry name" value="ARM repeat"/>
    <property type="match status" value="2"/>
</dbReference>
<dbReference type="GO" id="GO:0030488">
    <property type="term" value="P:tRNA methylation"/>
    <property type="evidence" value="ECO:0007669"/>
    <property type="project" value="TreeGrafter"/>
</dbReference>
<dbReference type="FunCoup" id="A0A507AM37">
    <property type="interactions" value="22"/>
</dbReference>
<dbReference type="RefSeq" id="XP_030992553.1">
    <property type="nucleotide sequence ID" value="XM_031143062.1"/>
</dbReference>
<dbReference type="Pfam" id="PF10350">
    <property type="entry name" value="DUF2428"/>
    <property type="match status" value="1"/>
</dbReference>
<evidence type="ECO:0000259" key="5">
    <source>
        <dbReference type="Pfam" id="PF25150"/>
    </source>
</evidence>
<comment type="similarity">
    <text evidence="1">Belongs to the THADA family.</text>
</comment>
<feature type="domain" description="DUF2428" evidence="4">
    <location>
        <begin position="667"/>
        <end position="906"/>
    </location>
</feature>
<keyword evidence="8" id="KW-1185">Reference proteome</keyword>
<dbReference type="GeneID" id="41975678"/>
<dbReference type="Proteomes" id="UP000319257">
    <property type="component" value="Unassembled WGS sequence"/>
</dbReference>
<evidence type="ECO:0000256" key="2">
    <source>
        <dbReference type="ARBA" id="ARBA00022694"/>
    </source>
</evidence>
<dbReference type="InterPro" id="IPR016024">
    <property type="entry name" value="ARM-type_fold"/>
</dbReference>
<dbReference type="GO" id="GO:0005829">
    <property type="term" value="C:cytosol"/>
    <property type="evidence" value="ECO:0007669"/>
    <property type="project" value="TreeGrafter"/>
</dbReference>
<dbReference type="Pfam" id="PF25150">
    <property type="entry name" value="TPR_Trm732"/>
    <property type="match status" value="1"/>
</dbReference>
<dbReference type="STRING" id="1093900.A0A507AM37"/>
<evidence type="ECO:0000259" key="4">
    <source>
        <dbReference type="Pfam" id="PF10350"/>
    </source>
</evidence>
<evidence type="ECO:0000259" key="6">
    <source>
        <dbReference type="Pfam" id="PF25151"/>
    </source>
</evidence>
<dbReference type="InterPro" id="IPR019442">
    <property type="entry name" value="THADA/TRM732_DUF2428"/>
</dbReference>
<dbReference type="InterPro" id="IPR051954">
    <property type="entry name" value="tRNA_methyltransferase_THADA"/>
</dbReference>
<dbReference type="OrthoDB" id="73997at2759"/>
<accession>A0A507AM37</accession>
<feature type="region of interest" description="Disordered" evidence="3">
    <location>
        <begin position="407"/>
        <end position="429"/>
    </location>
</feature>
<evidence type="ECO:0000256" key="1">
    <source>
        <dbReference type="ARBA" id="ARBA00010409"/>
    </source>
</evidence>
<reference evidence="7 8" key="1">
    <citation type="submission" date="2019-06" db="EMBL/GenBank/DDBJ databases">
        <title>Draft genome sequence of the filamentous fungus Phialemoniopsis curvata isolated from diesel fuel.</title>
        <authorList>
            <person name="Varaljay V.A."/>
            <person name="Lyon W.J."/>
            <person name="Crouch A.L."/>
            <person name="Drake C.E."/>
            <person name="Hollomon J.M."/>
            <person name="Nadeau L.J."/>
            <person name="Nunn H.S."/>
            <person name="Stevenson B.S."/>
            <person name="Bojanowski C.L."/>
            <person name="Crookes-Goodson W.J."/>
        </authorList>
    </citation>
    <scope>NUCLEOTIDE SEQUENCE [LARGE SCALE GENOMIC DNA]</scope>
    <source>
        <strain evidence="7 8">D216</strain>
    </source>
</reference>
<name>A0A507AM37_9PEZI</name>
<dbReference type="InterPro" id="IPR056842">
    <property type="entry name" value="THADA-like_TPR_C"/>
</dbReference>
<evidence type="ECO:0000313" key="7">
    <source>
        <dbReference type="EMBL" id="TPX10842.1"/>
    </source>
</evidence>
<dbReference type="EMBL" id="SKBQ01000053">
    <property type="protein sequence ID" value="TPX10842.1"/>
    <property type="molecule type" value="Genomic_DNA"/>
</dbReference>
<dbReference type="Pfam" id="PF25151">
    <property type="entry name" value="TPR_Trm732_C"/>
    <property type="match status" value="1"/>
</dbReference>
<organism evidence="7 8">
    <name type="scientific">Thyridium curvatum</name>
    <dbReference type="NCBI Taxonomy" id="1093900"/>
    <lineage>
        <taxon>Eukaryota</taxon>
        <taxon>Fungi</taxon>
        <taxon>Dikarya</taxon>
        <taxon>Ascomycota</taxon>
        <taxon>Pezizomycotina</taxon>
        <taxon>Sordariomycetes</taxon>
        <taxon>Sordariomycetidae</taxon>
        <taxon>Thyridiales</taxon>
        <taxon>Thyridiaceae</taxon>
        <taxon>Thyridium</taxon>
    </lineage>
</organism>
<dbReference type="InParanoid" id="A0A507AM37"/>
<feature type="domain" description="tRNA (32-2'-O)-methyltransferase regulator THADA-like TPR repeats region" evidence="5">
    <location>
        <begin position="229"/>
        <end position="533"/>
    </location>
</feature>
<feature type="domain" description="tRNA (32-2'-O)-methyltransferase regulator THADA-like C-terminal TPR repeats region" evidence="6">
    <location>
        <begin position="908"/>
        <end position="1057"/>
    </location>
</feature>
<sequence>MGDLQLPDVGDSAVNANTLASWIHEQPDSLLVQHAETIFGLLLEQASQPRASTRSDRAQLVDWAFRADTAVRLFDYYVEWNETDQHRSMGLILDLLTFLIAHNSAPGIKEDIKKHVLENLISIISGQSTRPLVKSSMGSLHHFLTKDIYTLEDIEQKYRLIQQFPLTTPTLTVWACFVSETLAWQRLQYVSAPAGKCLVTILSLIRKTALDAAQDSTWKSFTTETLQMWLQDGLAQHPEILENVKNYVLTFLFKTDRPASLELLDRLSRFAPTASRDPAALDTAALLQLAALEVGKKVGLVEDPSPIPCEQGSSVIVLEESVLANVLAHPSPDIRALAISLLISSQTTSRPFADSTFGLLRRYLPVYYADPDAKFRNETLSYTKDLIKRLKGTLIVMKRNLGRLESAIAKSENPEPATPQSKFKDKNGEARQKQVTALLSLGVPDLRMLITQHELFYQWFLDFLRQELVSTASYPRHITALKAAAFVLKISRELLGSAHDATDMEAVERIFRDPAWIRSVLDLAMDPFGDVREVSTSILMLLPPDFASIPFTSSGRPDQLSLISIVEEFSHRADVLSARTARADHADGAARIRGVLCVWASGVESRQELFSRTLDLLDEKLSIAEKDLGHAAIENPVHGDFASLGYMWQVLAKEKYSDPDVASLSALQERIVSSCKRVWDMVRHVLCDDSPEGHLPQDMEDVEGLDTKDLLSYSFRAIHESSTTMRIIISSLRFSRVKGLLFPTKKVFEMIGSISFDQLSNLRHRGAFATVSQTYTACCQLSEDPLVRLDNGGETLLRVWYKGALDCIFSQASTTRRSAGIPALITGILAANAQDPSFDMVMKSLGDIAQKPALVSETDGSNLPQVHALNSLKDVFKSSMLGKRAETYLMENLQLAVNCLRSEVWAIRNCGLLLLRSLIDNLFGTGESKAQLETGWDGKTVRISYVKYPKLPDVLASLLKPVRGNLDLDLEKRIAESVFPALDIIRRAGPPASHREELYEYISEYLGSHLWHVREIAARTICSFLIHQDWVAALAQLLERSTGSTNRLHGTLLAVEFVVERLAQLSVDDLSRNIPRLNKVLDDFSQSHIIGSNCSEVHAAFVEVENLLIQHGDNRTSTPARNSLDSVDKYPGAAALLRIQLGIQVAYQTAQSSDADTLKAALDTAIRTDTNTAARMIEEIPAAWNMRQSFDIAARLCELHVSVCLQSDIPEIRAPALDNLVDAMDHLIENKRANLLPSNETLTQLWASLTPADINPTLSHAILRLSGPVMATRCLRAADKTSSAVSTWAAMMSDAGNADNTFDTRFAAVSAVHSFFAALRDTCRQPAYLPVLLVLYDALVDDDEEVRDLAAAAAGHVLGATPLPIQAPDLLAEWLAAHFGGLEAFQAQAVCRIVGGDPGQASGCWTPAEAQLAETMKFDDALFVVEEQNLFIDEVRETERWAGVFAAAAEHGPDSAAVRALRGWTLPGLRVLAKLAESNDGPIGWASKPEVYAICMRIVLGAKVLATAGQSAEAAELLQTFRGMGEKSRLHGGLLAAAEM</sequence>
<comment type="caution">
    <text evidence="7">The sequence shown here is derived from an EMBL/GenBank/DDBJ whole genome shotgun (WGS) entry which is preliminary data.</text>
</comment>
<evidence type="ECO:0000313" key="8">
    <source>
        <dbReference type="Proteomes" id="UP000319257"/>
    </source>
</evidence>
<dbReference type="PANTHER" id="PTHR14387:SF0">
    <property type="entry name" value="DUF2428 DOMAIN-CONTAINING PROTEIN"/>
    <property type="match status" value="1"/>
</dbReference>